<gene>
    <name evidence="2" type="ORF">BDV96DRAFT_647066</name>
</gene>
<proteinExistence type="predicted"/>
<accession>A0A6A5Z7K6</accession>
<dbReference type="OrthoDB" id="5355126at2759"/>
<keyword evidence="3" id="KW-1185">Reference proteome</keyword>
<dbReference type="Proteomes" id="UP000799770">
    <property type="component" value="Unassembled WGS sequence"/>
</dbReference>
<dbReference type="AlphaFoldDB" id="A0A6A5Z7K6"/>
<organism evidence="2 3">
    <name type="scientific">Lophiotrema nucula</name>
    <dbReference type="NCBI Taxonomy" id="690887"/>
    <lineage>
        <taxon>Eukaryota</taxon>
        <taxon>Fungi</taxon>
        <taxon>Dikarya</taxon>
        <taxon>Ascomycota</taxon>
        <taxon>Pezizomycotina</taxon>
        <taxon>Dothideomycetes</taxon>
        <taxon>Pleosporomycetidae</taxon>
        <taxon>Pleosporales</taxon>
        <taxon>Lophiotremataceae</taxon>
        <taxon>Lophiotrema</taxon>
    </lineage>
</organism>
<evidence type="ECO:0000313" key="2">
    <source>
        <dbReference type="EMBL" id="KAF2114358.1"/>
    </source>
</evidence>
<reference evidence="2" key="1">
    <citation type="journal article" date="2020" name="Stud. Mycol.">
        <title>101 Dothideomycetes genomes: a test case for predicting lifestyles and emergence of pathogens.</title>
        <authorList>
            <person name="Haridas S."/>
            <person name="Albert R."/>
            <person name="Binder M."/>
            <person name="Bloem J."/>
            <person name="Labutti K."/>
            <person name="Salamov A."/>
            <person name="Andreopoulos B."/>
            <person name="Baker S."/>
            <person name="Barry K."/>
            <person name="Bills G."/>
            <person name="Bluhm B."/>
            <person name="Cannon C."/>
            <person name="Castanera R."/>
            <person name="Culley D."/>
            <person name="Daum C."/>
            <person name="Ezra D."/>
            <person name="Gonzalez J."/>
            <person name="Henrissat B."/>
            <person name="Kuo A."/>
            <person name="Liang C."/>
            <person name="Lipzen A."/>
            <person name="Lutzoni F."/>
            <person name="Magnuson J."/>
            <person name="Mondo S."/>
            <person name="Nolan M."/>
            <person name="Ohm R."/>
            <person name="Pangilinan J."/>
            <person name="Park H.-J."/>
            <person name="Ramirez L."/>
            <person name="Alfaro M."/>
            <person name="Sun H."/>
            <person name="Tritt A."/>
            <person name="Yoshinaga Y."/>
            <person name="Zwiers L.-H."/>
            <person name="Turgeon B."/>
            <person name="Goodwin S."/>
            <person name="Spatafora J."/>
            <person name="Crous P."/>
            <person name="Grigoriev I."/>
        </authorList>
    </citation>
    <scope>NUCLEOTIDE SEQUENCE</scope>
    <source>
        <strain evidence="2">CBS 627.86</strain>
    </source>
</reference>
<evidence type="ECO:0000313" key="3">
    <source>
        <dbReference type="Proteomes" id="UP000799770"/>
    </source>
</evidence>
<dbReference type="EMBL" id="ML977325">
    <property type="protein sequence ID" value="KAF2114358.1"/>
    <property type="molecule type" value="Genomic_DNA"/>
</dbReference>
<feature type="compositionally biased region" description="Basic and acidic residues" evidence="1">
    <location>
        <begin position="46"/>
        <end position="88"/>
    </location>
</feature>
<sequence length="141" mass="15174">MSRRALTFGGLGAAGVAGYYLYSAGGDPKVAEKKLEHDAATATRKLKGDLPGRDKEAKKGAEEGWEHVKSSAADIRDSAKTEAQRAEAKLEQARLDASKKFEETRQETGKQLQGAVDKFDKKVTEGASKSQSWIGGWFGGK</sequence>
<evidence type="ECO:0008006" key="4">
    <source>
        <dbReference type="Google" id="ProtNLM"/>
    </source>
</evidence>
<protein>
    <recommendedName>
        <fullName evidence="4">Calcofluor white hypersensitive protein</fullName>
    </recommendedName>
</protein>
<name>A0A6A5Z7K6_9PLEO</name>
<feature type="region of interest" description="Disordered" evidence="1">
    <location>
        <begin position="41"/>
        <end position="88"/>
    </location>
</feature>
<evidence type="ECO:0000256" key="1">
    <source>
        <dbReference type="SAM" id="MobiDB-lite"/>
    </source>
</evidence>